<feature type="region of interest" description="Disordered" evidence="1">
    <location>
        <begin position="84"/>
        <end position="114"/>
    </location>
</feature>
<protein>
    <submittedName>
        <fullName evidence="2">Uncharacterized protein</fullName>
    </submittedName>
</protein>
<name>A0A6A6LCS8_HEVBR</name>
<feature type="compositionally biased region" description="Polar residues" evidence="1">
    <location>
        <begin position="96"/>
        <end position="105"/>
    </location>
</feature>
<sequence>MENKFQNLGFASNYPSNAFNILGSLMQVGGAVAEYSADTILRLDSPGSSVTYRSPSKGVKRKWNLIDGSMGQCVGSSLSLGLGRSSSSSDSKGSSATVCTTMSSAKETDEESSMELELDFSLHLGNDKMSSQNKSASSNLKELELQPKVDLELSLSTGPSESDITSVYPYPNSTPFEFGMEMPLAVGGATNADEGSTSCSWKTGITLLLPLIECDNSAKKFSNLYFWDNTAGNSHINAALVPSCVRLRDVEREPEVLLAVAFHMVVAEGVRNQVATRELRAGLCTARPMGVDGDVNSLVAQKVQKVAQIFVFAMVVVEDAVVRVALGLQEGNQDCAFGMVVGKDVKKKTAQKVQKASQAFAFHMEVVVDAKR</sequence>
<gene>
    <name evidence="2" type="ORF">GH714_004913</name>
</gene>
<keyword evidence="3" id="KW-1185">Reference proteome</keyword>
<reference evidence="2 3" key="1">
    <citation type="journal article" date="2020" name="Mol. Plant">
        <title>The Chromosome-Based Rubber Tree Genome Provides New Insights into Spurge Genome Evolution and Rubber Biosynthesis.</title>
        <authorList>
            <person name="Liu J."/>
            <person name="Shi C."/>
            <person name="Shi C.C."/>
            <person name="Li W."/>
            <person name="Zhang Q.J."/>
            <person name="Zhang Y."/>
            <person name="Li K."/>
            <person name="Lu H.F."/>
            <person name="Shi C."/>
            <person name="Zhu S.T."/>
            <person name="Xiao Z.Y."/>
            <person name="Nan H."/>
            <person name="Yue Y."/>
            <person name="Zhu X.G."/>
            <person name="Wu Y."/>
            <person name="Hong X.N."/>
            <person name="Fan G.Y."/>
            <person name="Tong Y."/>
            <person name="Zhang D."/>
            <person name="Mao C.L."/>
            <person name="Liu Y.L."/>
            <person name="Hao S.J."/>
            <person name="Liu W.Q."/>
            <person name="Lv M.Q."/>
            <person name="Zhang H.B."/>
            <person name="Liu Y."/>
            <person name="Hu-Tang G.R."/>
            <person name="Wang J.P."/>
            <person name="Wang J.H."/>
            <person name="Sun Y.H."/>
            <person name="Ni S.B."/>
            <person name="Chen W.B."/>
            <person name="Zhang X.C."/>
            <person name="Jiao Y.N."/>
            <person name="Eichler E.E."/>
            <person name="Li G.H."/>
            <person name="Liu X."/>
            <person name="Gao L.Z."/>
        </authorList>
    </citation>
    <scope>NUCLEOTIDE SEQUENCE [LARGE SCALE GENOMIC DNA]</scope>
    <source>
        <strain evidence="3">cv. GT1</strain>
        <tissue evidence="2">Leaf</tissue>
    </source>
</reference>
<proteinExistence type="predicted"/>
<dbReference type="Proteomes" id="UP000467840">
    <property type="component" value="Chromosome 1"/>
</dbReference>
<evidence type="ECO:0000256" key="1">
    <source>
        <dbReference type="SAM" id="MobiDB-lite"/>
    </source>
</evidence>
<feature type="compositionally biased region" description="Low complexity" evidence="1">
    <location>
        <begin position="84"/>
        <end position="95"/>
    </location>
</feature>
<organism evidence="2 3">
    <name type="scientific">Hevea brasiliensis</name>
    <name type="common">Para rubber tree</name>
    <name type="synonym">Siphonia brasiliensis</name>
    <dbReference type="NCBI Taxonomy" id="3981"/>
    <lineage>
        <taxon>Eukaryota</taxon>
        <taxon>Viridiplantae</taxon>
        <taxon>Streptophyta</taxon>
        <taxon>Embryophyta</taxon>
        <taxon>Tracheophyta</taxon>
        <taxon>Spermatophyta</taxon>
        <taxon>Magnoliopsida</taxon>
        <taxon>eudicotyledons</taxon>
        <taxon>Gunneridae</taxon>
        <taxon>Pentapetalae</taxon>
        <taxon>rosids</taxon>
        <taxon>fabids</taxon>
        <taxon>Malpighiales</taxon>
        <taxon>Euphorbiaceae</taxon>
        <taxon>Crotonoideae</taxon>
        <taxon>Micrandreae</taxon>
        <taxon>Hevea</taxon>
    </lineage>
</organism>
<evidence type="ECO:0000313" key="3">
    <source>
        <dbReference type="Proteomes" id="UP000467840"/>
    </source>
</evidence>
<evidence type="ECO:0000313" key="2">
    <source>
        <dbReference type="EMBL" id="KAF2297903.1"/>
    </source>
</evidence>
<dbReference type="EMBL" id="JAAGAX010000011">
    <property type="protein sequence ID" value="KAF2297903.1"/>
    <property type="molecule type" value="Genomic_DNA"/>
</dbReference>
<accession>A0A6A6LCS8</accession>
<dbReference type="AlphaFoldDB" id="A0A6A6LCS8"/>
<comment type="caution">
    <text evidence="2">The sequence shown here is derived from an EMBL/GenBank/DDBJ whole genome shotgun (WGS) entry which is preliminary data.</text>
</comment>